<evidence type="ECO:0000256" key="13">
    <source>
        <dbReference type="ARBA" id="ARBA00039020"/>
    </source>
</evidence>
<dbReference type="GO" id="GO:0006665">
    <property type="term" value="P:sphingolipid metabolic process"/>
    <property type="evidence" value="ECO:0007669"/>
    <property type="project" value="UniProtKB-KW"/>
</dbReference>
<dbReference type="AlphaFoldDB" id="A0A9P1BMV0"/>
<evidence type="ECO:0000256" key="2">
    <source>
        <dbReference type="ARBA" id="ARBA00004760"/>
    </source>
</evidence>
<dbReference type="EMBL" id="CAMXCT020000252">
    <property type="protein sequence ID" value="CAL1129587.1"/>
    <property type="molecule type" value="Genomic_DNA"/>
</dbReference>
<evidence type="ECO:0000256" key="14">
    <source>
        <dbReference type="SAM" id="Phobius"/>
    </source>
</evidence>
<dbReference type="OrthoDB" id="412182at2759"/>
<evidence type="ECO:0000313" key="17">
    <source>
        <dbReference type="Proteomes" id="UP001152797"/>
    </source>
</evidence>
<comment type="caution">
    <text evidence="15">The sequence shown here is derived from an EMBL/GenBank/DDBJ whole genome shotgun (WGS) entry which is preliminary data.</text>
</comment>
<evidence type="ECO:0000256" key="4">
    <source>
        <dbReference type="ARBA" id="ARBA00022516"/>
    </source>
</evidence>
<keyword evidence="6" id="KW-0808">Transferase</keyword>
<dbReference type="Gene3D" id="3.40.50.150">
    <property type="entry name" value="Vaccinia Virus protein VP39"/>
    <property type="match status" value="1"/>
</dbReference>
<dbReference type="PANTHER" id="PTHR45197">
    <property type="entry name" value="SYNTHASE, PUTATIVE (AFU_ORTHOLOGUE AFUA_7G04190)-RELATED"/>
    <property type="match status" value="1"/>
</dbReference>
<gene>
    <name evidence="15" type="ORF">C1SCF055_LOCUS4449</name>
</gene>
<comment type="pathway">
    <text evidence="2">Lipid metabolism; sphingolipid metabolism.</text>
</comment>
<reference evidence="15" key="1">
    <citation type="submission" date="2022-10" db="EMBL/GenBank/DDBJ databases">
        <authorList>
            <person name="Chen Y."/>
            <person name="Dougan E. K."/>
            <person name="Chan C."/>
            <person name="Rhodes N."/>
            <person name="Thang M."/>
        </authorList>
    </citation>
    <scope>NUCLEOTIDE SEQUENCE</scope>
</reference>
<accession>A0A9P1BMV0</accession>
<feature type="transmembrane region" description="Helical" evidence="14">
    <location>
        <begin position="78"/>
        <end position="98"/>
    </location>
</feature>
<evidence type="ECO:0000313" key="16">
    <source>
        <dbReference type="EMBL" id="CAL1129587.1"/>
    </source>
</evidence>
<keyword evidence="8 14" id="KW-0812">Transmembrane</keyword>
<reference evidence="16" key="2">
    <citation type="submission" date="2024-04" db="EMBL/GenBank/DDBJ databases">
        <authorList>
            <person name="Chen Y."/>
            <person name="Shah S."/>
            <person name="Dougan E. K."/>
            <person name="Thang M."/>
            <person name="Chan C."/>
        </authorList>
    </citation>
    <scope>NUCLEOTIDE SEQUENCE [LARGE SCALE GENOMIC DNA]</scope>
</reference>
<keyword evidence="7" id="KW-0949">S-adenosyl-L-methionine</keyword>
<sequence>MALFWASDALPGCHGCRQTIRRASLSTEKGSARFGLELLSPDPPAAPAPFCQPQSAGCWHGAMVGKEVAMIFPMFEGVMFISAYMPHMIAVLIVLATIVRKPFRICVVVLPILTFGLLCALAIQESRWHAEAEGYDMTQPSLREALEDYIASGKGSLEEILEGKKYPPVFGKIELMRYLNTWLGKSVFHDTDQDADYLPEAYNKGDDWFEATLADPMVYTGALYAGSNETVWSAQQKKLEFIAYSLDVKKGDKALEIGCGWGRLSNYLASKGAKVTGVTMSTDQQAYAKRMSQQLGNSENVDIVLKNFFDLDLPDKSFNVISSVEMAEHVGIRNYNKFLRKVHRLLADDGTFYLQVAGLPRGYASGYNHYEDLVWGLFMDEHVFPGADASCPMGWVVTHLEQAGFEVQSVHNMGYHYSQTLAHWLKNWEASKDTIVKAYGERSWRRWRVFLAWSVRISRRGGSTVQWITATKSGQESARIAAQNRLAPGIFQLPEPKPLPTQ</sequence>
<evidence type="ECO:0000256" key="7">
    <source>
        <dbReference type="ARBA" id="ARBA00022691"/>
    </source>
</evidence>
<evidence type="ECO:0000256" key="5">
    <source>
        <dbReference type="ARBA" id="ARBA00022603"/>
    </source>
</evidence>
<dbReference type="PANTHER" id="PTHR45197:SF1">
    <property type="entry name" value="SPHINGOLIPID C9-METHYLTRANSFERASE A-RELATED"/>
    <property type="match status" value="1"/>
</dbReference>
<dbReference type="InterPro" id="IPR052290">
    <property type="entry name" value="Sphingo_C9-MT"/>
</dbReference>
<feature type="transmembrane region" description="Helical" evidence="14">
    <location>
        <begin position="105"/>
        <end position="123"/>
    </location>
</feature>
<evidence type="ECO:0000256" key="11">
    <source>
        <dbReference type="ARBA" id="ARBA00023098"/>
    </source>
</evidence>
<dbReference type="CDD" id="cd02440">
    <property type="entry name" value="AdoMet_MTases"/>
    <property type="match status" value="1"/>
</dbReference>
<dbReference type="GO" id="GO:0032259">
    <property type="term" value="P:methylation"/>
    <property type="evidence" value="ECO:0007669"/>
    <property type="project" value="UniProtKB-KW"/>
</dbReference>
<proteinExistence type="predicted"/>
<dbReference type="EMBL" id="CAMXCT010000252">
    <property type="protein sequence ID" value="CAI3976212.1"/>
    <property type="molecule type" value="Genomic_DNA"/>
</dbReference>
<comment type="pathway">
    <text evidence="3">Sphingolipid metabolism.</text>
</comment>
<keyword evidence="10 14" id="KW-1133">Transmembrane helix</keyword>
<dbReference type="EC" id="2.1.1.317" evidence="13"/>
<evidence type="ECO:0000256" key="9">
    <source>
        <dbReference type="ARBA" id="ARBA00022919"/>
    </source>
</evidence>
<keyword evidence="11" id="KW-0443">Lipid metabolism</keyword>
<protein>
    <recommendedName>
        <fullName evidence="13">sphingolipid C(9)-methyltransferase</fullName>
        <ecNumber evidence="13">2.1.1.317</ecNumber>
    </recommendedName>
</protein>
<keyword evidence="12 14" id="KW-0472">Membrane</keyword>
<comment type="subcellular location">
    <subcellularLocation>
        <location evidence="1">Membrane</location>
        <topology evidence="1">Multi-pass membrane protein</topology>
    </subcellularLocation>
</comment>
<evidence type="ECO:0000256" key="1">
    <source>
        <dbReference type="ARBA" id="ARBA00004141"/>
    </source>
</evidence>
<dbReference type="EMBL" id="CAMXCT030000252">
    <property type="protein sequence ID" value="CAL4763524.1"/>
    <property type="molecule type" value="Genomic_DNA"/>
</dbReference>
<evidence type="ECO:0000256" key="8">
    <source>
        <dbReference type="ARBA" id="ARBA00022692"/>
    </source>
</evidence>
<evidence type="ECO:0000256" key="6">
    <source>
        <dbReference type="ARBA" id="ARBA00022679"/>
    </source>
</evidence>
<organism evidence="15">
    <name type="scientific">Cladocopium goreaui</name>
    <dbReference type="NCBI Taxonomy" id="2562237"/>
    <lineage>
        <taxon>Eukaryota</taxon>
        <taxon>Sar</taxon>
        <taxon>Alveolata</taxon>
        <taxon>Dinophyceae</taxon>
        <taxon>Suessiales</taxon>
        <taxon>Symbiodiniaceae</taxon>
        <taxon>Cladocopium</taxon>
    </lineage>
</organism>
<dbReference type="Proteomes" id="UP001152797">
    <property type="component" value="Unassembled WGS sequence"/>
</dbReference>
<evidence type="ECO:0000256" key="10">
    <source>
        <dbReference type="ARBA" id="ARBA00022989"/>
    </source>
</evidence>
<dbReference type="GO" id="GO:0008168">
    <property type="term" value="F:methyltransferase activity"/>
    <property type="evidence" value="ECO:0007669"/>
    <property type="project" value="UniProtKB-KW"/>
</dbReference>
<dbReference type="InterPro" id="IPR029063">
    <property type="entry name" value="SAM-dependent_MTases_sf"/>
</dbReference>
<evidence type="ECO:0000313" key="15">
    <source>
        <dbReference type="EMBL" id="CAI3976212.1"/>
    </source>
</evidence>
<keyword evidence="9" id="KW-0746">Sphingolipid metabolism</keyword>
<evidence type="ECO:0000256" key="12">
    <source>
        <dbReference type="ARBA" id="ARBA00023136"/>
    </source>
</evidence>
<dbReference type="SUPFAM" id="SSF53335">
    <property type="entry name" value="S-adenosyl-L-methionine-dependent methyltransferases"/>
    <property type="match status" value="1"/>
</dbReference>
<keyword evidence="4" id="KW-0444">Lipid biosynthesis</keyword>
<dbReference type="GO" id="GO:0016020">
    <property type="term" value="C:membrane"/>
    <property type="evidence" value="ECO:0007669"/>
    <property type="project" value="UniProtKB-SubCell"/>
</dbReference>
<keyword evidence="17" id="KW-1185">Reference proteome</keyword>
<evidence type="ECO:0000256" key="3">
    <source>
        <dbReference type="ARBA" id="ARBA00004991"/>
    </source>
</evidence>
<keyword evidence="5" id="KW-0489">Methyltransferase</keyword>
<name>A0A9P1BMV0_9DINO</name>
<dbReference type="Pfam" id="PF02353">
    <property type="entry name" value="CMAS"/>
    <property type="match status" value="1"/>
</dbReference>